<dbReference type="PANTHER" id="PTHR46193:SF18">
    <property type="entry name" value="HEXITOL PHOSPHATASE B"/>
    <property type="match status" value="1"/>
</dbReference>
<feature type="binding site" evidence="12">
    <location>
        <position position="175"/>
    </location>
    <ligand>
        <name>Mg(2+)</name>
        <dbReference type="ChEBI" id="CHEBI:18420"/>
    </ligand>
</feature>
<feature type="active site" description="Proton donor/acceptor" evidence="10">
    <location>
        <position position="14"/>
    </location>
</feature>
<dbReference type="GO" id="GO:0000287">
    <property type="term" value="F:magnesium ion binding"/>
    <property type="evidence" value="ECO:0007669"/>
    <property type="project" value="InterPro"/>
</dbReference>
<dbReference type="SUPFAM" id="SSF56784">
    <property type="entry name" value="HAD-like"/>
    <property type="match status" value="1"/>
</dbReference>
<evidence type="ECO:0000256" key="4">
    <source>
        <dbReference type="ARBA" id="ARBA00022842"/>
    </source>
</evidence>
<dbReference type="InterPro" id="IPR023198">
    <property type="entry name" value="PGP-like_dom2"/>
</dbReference>
<feature type="binding site" evidence="11">
    <location>
        <position position="150"/>
    </location>
    <ligand>
        <name>substrate</name>
    </ligand>
</feature>
<reference evidence="14 15" key="1">
    <citation type="journal article" date="2015" name="Genome Announc.">
        <title>Expanding the biotechnology potential of lactobacilli through comparative genomics of 213 strains and associated genera.</title>
        <authorList>
            <person name="Sun Z."/>
            <person name="Harris H.M."/>
            <person name="McCann A."/>
            <person name="Guo C."/>
            <person name="Argimon S."/>
            <person name="Zhang W."/>
            <person name="Yang X."/>
            <person name="Jeffery I.B."/>
            <person name="Cooney J.C."/>
            <person name="Kagawa T.F."/>
            <person name="Liu W."/>
            <person name="Song Y."/>
            <person name="Salvetti E."/>
            <person name="Wrobel A."/>
            <person name="Rasinkangas P."/>
            <person name="Parkhill J."/>
            <person name="Rea M.C."/>
            <person name="O'Sullivan O."/>
            <person name="Ritari J."/>
            <person name="Douillard F.P."/>
            <person name="Paul Ross R."/>
            <person name="Yang R."/>
            <person name="Briner A.E."/>
            <person name="Felis G.E."/>
            <person name="de Vos W.M."/>
            <person name="Barrangou R."/>
            <person name="Klaenhammer T.R."/>
            <person name="Caufield P.W."/>
            <person name="Cui Y."/>
            <person name="Zhang H."/>
            <person name="O'Toole P.W."/>
        </authorList>
    </citation>
    <scope>NUCLEOTIDE SEQUENCE [LARGE SCALE GENOMIC DNA]</scope>
    <source>
        <strain evidence="14 15">DSM 15946</strain>
    </source>
</reference>
<feature type="binding site" evidence="12">
    <location>
        <position position="12"/>
    </location>
    <ligand>
        <name>Mg(2+)</name>
        <dbReference type="ChEBI" id="CHEBI:18420"/>
    </ligand>
</feature>
<dbReference type="Pfam" id="PF00702">
    <property type="entry name" value="Hydrolase"/>
    <property type="match status" value="1"/>
</dbReference>
<dbReference type="Gene3D" id="1.10.150.240">
    <property type="entry name" value="Putative phosphatase, domain 2"/>
    <property type="match status" value="1"/>
</dbReference>
<evidence type="ECO:0000256" key="2">
    <source>
        <dbReference type="ARBA" id="ARBA00022553"/>
    </source>
</evidence>
<comment type="cofactor">
    <cofactor evidence="12">
        <name>Mg(2+)</name>
        <dbReference type="ChEBI" id="CHEBI:18420"/>
    </cofactor>
    <text evidence="12">Binds 2 magnesium ions per subunit.</text>
</comment>
<protein>
    <recommendedName>
        <fullName evidence="9">Beta-phosphoglucomutase</fullName>
        <ecNumber evidence="8">5.4.2.6</ecNumber>
    </recommendedName>
</protein>
<evidence type="ECO:0000256" key="5">
    <source>
        <dbReference type="ARBA" id="ARBA00023235"/>
    </source>
</evidence>
<feature type="binding site" evidence="11">
    <location>
        <begin position="12"/>
        <end position="14"/>
    </location>
    <ligand>
        <name>substrate</name>
    </ligand>
</feature>
<dbReference type="InterPro" id="IPR036412">
    <property type="entry name" value="HAD-like_sf"/>
</dbReference>
<keyword evidence="5" id="KW-0413">Isomerase</keyword>
<evidence type="ECO:0000256" key="12">
    <source>
        <dbReference type="PIRSR" id="PIRSR610972-3"/>
    </source>
</evidence>
<dbReference type="SFLD" id="SFLDG01129">
    <property type="entry name" value="C1.5:_HAD__Beta-PGM__Phosphata"/>
    <property type="match status" value="1"/>
</dbReference>
<evidence type="ECO:0000256" key="9">
    <source>
        <dbReference type="ARBA" id="ARBA00044991"/>
    </source>
</evidence>
<evidence type="ECO:0000256" key="7">
    <source>
        <dbReference type="ARBA" id="ARBA00044926"/>
    </source>
</evidence>
<dbReference type="InterPro" id="IPR010972">
    <property type="entry name" value="Beta-PGM"/>
</dbReference>
<evidence type="ECO:0000256" key="8">
    <source>
        <dbReference type="ARBA" id="ARBA00044968"/>
    </source>
</evidence>
<comment type="caution">
    <text evidence="14">The sequence shown here is derived from an EMBL/GenBank/DDBJ whole genome shotgun (WGS) entry which is preliminary data.</text>
</comment>
<evidence type="ECO:0000256" key="10">
    <source>
        <dbReference type="PIRSR" id="PIRSR610972-1"/>
    </source>
</evidence>
<dbReference type="NCBIfam" id="TIGR01509">
    <property type="entry name" value="HAD-SF-IA-v3"/>
    <property type="match status" value="1"/>
</dbReference>
<feature type="binding site" evidence="12">
    <location>
        <position position="14"/>
    </location>
    <ligand>
        <name>Mg(2+)</name>
        <dbReference type="ChEBI" id="CHEBI:18420"/>
    </ligand>
</feature>
<feature type="binding site" evidence="11">
    <location>
        <position position="81"/>
    </location>
    <ligand>
        <name>substrate</name>
    </ligand>
</feature>
<feature type="binding site" evidence="11">
    <location>
        <position position="55"/>
    </location>
    <ligand>
        <name>substrate</name>
    </ligand>
</feature>
<proteinExistence type="inferred from homology"/>
<dbReference type="SFLD" id="SFLDG01135">
    <property type="entry name" value="C1.5.6:_HAD__Beta-PGM__Phospha"/>
    <property type="match status" value="1"/>
</dbReference>
<dbReference type="SFLD" id="SFLDF00046">
    <property type="entry name" value="beta-phosphoglucomutase"/>
    <property type="match status" value="1"/>
</dbReference>
<sequence>MKFADIKGFAFDLDGVIADTAKFHSQAWHQTATKVGTEWTPELQEALKGVSRMDSLEMILKAGGHENDYSLAEKEALAAEKNDNYGKLIATLTPADILPGMQAFLDELRAGGYQMALASASKNAPKILKYLGLTDYFVGIVDPATLHAGKPDPEIFARAAEVMNLPADQVAGLEDSAAGIQSINGAGELSIGIGDQLSAATVKFTDTAQVSLANLRAALGE</sequence>
<dbReference type="RefSeq" id="WP_056954559.1">
    <property type="nucleotide sequence ID" value="NZ_AZFK01000030.1"/>
</dbReference>
<feature type="binding site" evidence="11">
    <location>
        <position position="28"/>
    </location>
    <ligand>
        <name>substrate</name>
    </ligand>
</feature>
<evidence type="ECO:0000256" key="1">
    <source>
        <dbReference type="ARBA" id="ARBA00006171"/>
    </source>
</evidence>
<dbReference type="AlphaFoldDB" id="A0A0R1UAM1"/>
<dbReference type="EMBL" id="AZFK01000030">
    <property type="protein sequence ID" value="KRL90385.1"/>
    <property type="molecule type" value="Genomic_DNA"/>
</dbReference>
<feature type="binding site" evidence="11">
    <location>
        <begin position="119"/>
        <end position="123"/>
    </location>
    <ligand>
        <name>substrate</name>
    </ligand>
</feature>
<dbReference type="NCBIfam" id="TIGR01990">
    <property type="entry name" value="bPGM"/>
    <property type="match status" value="1"/>
</dbReference>
<dbReference type="InterPro" id="IPR023214">
    <property type="entry name" value="HAD_sf"/>
</dbReference>
<evidence type="ECO:0000313" key="15">
    <source>
        <dbReference type="Proteomes" id="UP000050816"/>
    </source>
</evidence>
<evidence type="ECO:0000256" key="11">
    <source>
        <dbReference type="PIRSR" id="PIRSR610972-2"/>
    </source>
</evidence>
<dbReference type="InterPro" id="IPR051600">
    <property type="entry name" value="Beta-PGM-like"/>
</dbReference>
<dbReference type="InterPro" id="IPR010976">
    <property type="entry name" value="B-phosphoglucomutase_hydrolase"/>
</dbReference>
<dbReference type="PATRIC" id="fig|1423760.3.peg.1461"/>
<feature type="binding site" evidence="11">
    <location>
        <begin position="47"/>
        <end position="52"/>
    </location>
    <ligand>
        <name>substrate</name>
    </ligand>
</feature>
<gene>
    <name evidence="14" type="ORF">FC43_GL001394</name>
</gene>
<dbReference type="CDD" id="cd02598">
    <property type="entry name" value="HAD_BPGM"/>
    <property type="match status" value="1"/>
</dbReference>
<evidence type="ECO:0000256" key="3">
    <source>
        <dbReference type="ARBA" id="ARBA00022723"/>
    </source>
</evidence>
<dbReference type="InterPro" id="IPR006439">
    <property type="entry name" value="HAD-SF_hydro_IA"/>
</dbReference>
<comment type="catalytic activity">
    <reaction evidence="7">
        <text>beta-D-glucose 1-phosphate = beta-D-glucose 6-phosphate</text>
        <dbReference type="Rhea" id="RHEA:20113"/>
        <dbReference type="ChEBI" id="CHEBI:57684"/>
        <dbReference type="ChEBI" id="CHEBI:58247"/>
        <dbReference type="EC" id="5.4.2.6"/>
    </reaction>
</comment>
<feature type="site" description="Important for catalytic activity and assists the phosphoryl transfer reaction to Asp8 by balancing charge and orienting the reacting groups" evidence="13">
    <location>
        <position position="150"/>
    </location>
</feature>
<feature type="site" description="Important for catalytic activity and assists the phosphoryl transfer reaction to Asp8 by balancing charge and orienting the reacting groups" evidence="13">
    <location>
        <position position="119"/>
    </location>
</feature>
<keyword evidence="2" id="KW-0597">Phosphoprotein</keyword>
<feature type="active site" description="Nucleophile" evidence="10">
    <location>
        <position position="12"/>
    </location>
</feature>
<evidence type="ECO:0000256" key="6">
    <source>
        <dbReference type="ARBA" id="ARBA00023277"/>
    </source>
</evidence>
<organism evidence="14 15">
    <name type="scientific">Limosilactobacillus ingluviei DSM 15946</name>
    <dbReference type="NCBI Taxonomy" id="1423760"/>
    <lineage>
        <taxon>Bacteria</taxon>
        <taxon>Bacillati</taxon>
        <taxon>Bacillota</taxon>
        <taxon>Bacilli</taxon>
        <taxon>Lactobacillales</taxon>
        <taxon>Lactobacillaceae</taxon>
        <taxon>Limosilactobacillus</taxon>
    </lineage>
</organism>
<dbReference type="PANTHER" id="PTHR46193">
    <property type="entry name" value="6-PHOSPHOGLUCONATE PHOSPHATASE"/>
    <property type="match status" value="1"/>
</dbReference>
<dbReference type="Proteomes" id="UP000050816">
    <property type="component" value="Unassembled WGS sequence"/>
</dbReference>
<dbReference type="NCBIfam" id="TIGR02009">
    <property type="entry name" value="PGMB-YQAB-SF"/>
    <property type="match status" value="1"/>
</dbReference>
<dbReference type="SFLD" id="SFLDS00003">
    <property type="entry name" value="Haloacid_Dehalogenase"/>
    <property type="match status" value="1"/>
</dbReference>
<name>A0A0R1UAM1_9LACO</name>
<comment type="similarity">
    <text evidence="1">Belongs to the HAD-like hydrolase superfamily. CbbY/CbbZ/Gph/YieH family.</text>
</comment>
<keyword evidence="3 12" id="KW-0479">Metal-binding</keyword>
<dbReference type="GO" id="GO:0005975">
    <property type="term" value="P:carbohydrate metabolic process"/>
    <property type="evidence" value="ECO:0007669"/>
    <property type="project" value="InterPro"/>
</dbReference>
<keyword evidence="6" id="KW-0119">Carbohydrate metabolism</keyword>
<evidence type="ECO:0000313" key="14">
    <source>
        <dbReference type="EMBL" id="KRL90385.1"/>
    </source>
</evidence>
<accession>A0A0R1UAM1</accession>
<dbReference type="EC" id="5.4.2.6" evidence="8"/>
<feature type="binding site" evidence="12">
    <location>
        <position position="174"/>
    </location>
    <ligand>
        <name>Mg(2+)</name>
        <dbReference type="ChEBI" id="CHEBI:18420"/>
    </ligand>
</feature>
<dbReference type="GO" id="GO:0008801">
    <property type="term" value="F:beta-phosphoglucomutase activity"/>
    <property type="evidence" value="ECO:0007669"/>
    <property type="project" value="UniProtKB-EC"/>
</dbReference>
<keyword evidence="4 12" id="KW-0460">Magnesium</keyword>
<evidence type="ECO:0000256" key="13">
    <source>
        <dbReference type="PIRSR" id="PIRSR610972-4"/>
    </source>
</evidence>
<dbReference type="Gene3D" id="3.40.50.1000">
    <property type="entry name" value="HAD superfamily/HAD-like"/>
    <property type="match status" value="1"/>
</dbReference>